<dbReference type="PROSITE" id="PS51203">
    <property type="entry name" value="CS"/>
    <property type="match status" value="1"/>
</dbReference>
<feature type="region of interest" description="Disordered" evidence="12">
    <location>
        <begin position="164"/>
        <end position="218"/>
    </location>
</feature>
<dbReference type="SMART" id="SM00028">
    <property type="entry name" value="TPR"/>
    <property type="match status" value="3"/>
</dbReference>
<dbReference type="InterPro" id="IPR019734">
    <property type="entry name" value="TPR_rpt"/>
</dbReference>
<dbReference type="GO" id="GO:0007507">
    <property type="term" value="P:heart development"/>
    <property type="evidence" value="ECO:0007669"/>
    <property type="project" value="TreeGrafter"/>
</dbReference>
<dbReference type="InterPro" id="IPR052004">
    <property type="entry name" value="Dynein_assembly_factor_4"/>
</dbReference>
<dbReference type="InterPro" id="IPR008978">
    <property type="entry name" value="HSP20-like_chaperone"/>
</dbReference>
<dbReference type="GO" id="GO:0120293">
    <property type="term" value="C:dynein axonemal particle"/>
    <property type="evidence" value="ECO:0007669"/>
    <property type="project" value="UniProtKB-SubCell"/>
</dbReference>
<name>A0A9Q1ER98_SYNKA</name>
<evidence type="ECO:0000259" key="13">
    <source>
        <dbReference type="PROSITE" id="PS51203"/>
    </source>
</evidence>
<dbReference type="CDD" id="cd06469">
    <property type="entry name" value="p23_DYX1C1_like"/>
    <property type="match status" value="1"/>
</dbReference>
<dbReference type="PANTHER" id="PTHR46492">
    <property type="entry name" value="DYNEIN ASSEMBLY FACTOR 4, AXONEMAL"/>
    <property type="match status" value="1"/>
</dbReference>
<evidence type="ECO:0000256" key="12">
    <source>
        <dbReference type="SAM" id="MobiDB-lite"/>
    </source>
</evidence>
<feature type="region of interest" description="Disordered" evidence="12">
    <location>
        <begin position="255"/>
        <end position="277"/>
    </location>
</feature>
<evidence type="ECO:0000256" key="7">
    <source>
        <dbReference type="ARBA" id="ARBA00023242"/>
    </source>
</evidence>
<keyword evidence="8" id="KW-0966">Cell projection</keyword>
<keyword evidence="5 11" id="KW-0802">TPR repeat</keyword>
<evidence type="ECO:0000256" key="10">
    <source>
        <dbReference type="ARBA" id="ARBA00024430"/>
    </source>
</evidence>
<evidence type="ECO:0000256" key="1">
    <source>
        <dbReference type="ARBA" id="ARBA00004123"/>
    </source>
</evidence>
<protein>
    <recommendedName>
        <fullName evidence="10">Dynein axonemal assembly factor 4</fullName>
    </recommendedName>
</protein>
<keyword evidence="3" id="KW-0963">Cytoplasm</keyword>
<evidence type="ECO:0000313" key="14">
    <source>
        <dbReference type="EMBL" id="KAJ8343545.1"/>
    </source>
</evidence>
<evidence type="ECO:0000313" key="15">
    <source>
        <dbReference type="Proteomes" id="UP001152622"/>
    </source>
</evidence>
<proteinExistence type="predicted"/>
<dbReference type="Pfam" id="PF04969">
    <property type="entry name" value="CS"/>
    <property type="match status" value="1"/>
</dbReference>
<gene>
    <name evidence="14" type="ORF">SKAU_G00308740</name>
</gene>
<dbReference type="GO" id="GO:0043005">
    <property type="term" value="C:neuron projection"/>
    <property type="evidence" value="ECO:0007669"/>
    <property type="project" value="UniProtKB-SubCell"/>
</dbReference>
<dbReference type="PANTHER" id="PTHR46492:SF1">
    <property type="entry name" value="DYNEIN AXONEMAL ASSEMBLY FACTOR 4"/>
    <property type="match status" value="1"/>
</dbReference>
<sequence>MPLMVQDYSWTQSESMIYISVPLKGMKLGKVDVFATDEYLKVSFPPFLFEVFLFESIDDDRSVAKIGNGVVVFSLHKKNEGLWEQLSLKNGDKVNLKEIRERAVLKSQEKSAADAKAKATKKQEEKKYALQSMMKLEDEERARIKKIKEEEREKVTAEMEAWKMKQKEEVEKEKAQQRQMIMDEERKQRKPDPTSVSRTAENKGCQSRSIKSKQVTLPAPRCSGNIQVKFTPRVFPTALRESRVAEEEEWLKKQAEARRASSADVPELSDLKEEERSPDWLKEKGNKLFATGNYLAAVSAYNLAIQLNRNIPALYSNRAACHLKLRNLHKAIEDSSKALTLLTPAVCDNAPARLKTHLRRGTAFCELELYAEGLQDYQSALKIDPHNEAVQADAQKIRHIIQGSLAGPSDSQEEHAGH</sequence>
<dbReference type="Gene3D" id="2.60.40.790">
    <property type="match status" value="1"/>
</dbReference>
<comment type="caution">
    <text evidence="14">The sequence shown here is derived from an EMBL/GenBank/DDBJ whole genome shotgun (WGS) entry which is preliminary data.</text>
</comment>
<dbReference type="GO" id="GO:0036158">
    <property type="term" value="P:outer dynein arm assembly"/>
    <property type="evidence" value="ECO:0007669"/>
    <property type="project" value="TreeGrafter"/>
</dbReference>
<keyword evidence="4" id="KW-0677">Repeat</keyword>
<dbReference type="GO" id="GO:0007399">
    <property type="term" value="P:nervous system development"/>
    <property type="evidence" value="ECO:0007669"/>
    <property type="project" value="UniProtKB-KW"/>
</dbReference>
<dbReference type="GO" id="GO:0030331">
    <property type="term" value="F:nuclear estrogen receptor binding"/>
    <property type="evidence" value="ECO:0007669"/>
    <property type="project" value="TreeGrafter"/>
</dbReference>
<organism evidence="14 15">
    <name type="scientific">Synaphobranchus kaupii</name>
    <name type="common">Kaup's arrowtooth eel</name>
    <dbReference type="NCBI Taxonomy" id="118154"/>
    <lineage>
        <taxon>Eukaryota</taxon>
        <taxon>Metazoa</taxon>
        <taxon>Chordata</taxon>
        <taxon>Craniata</taxon>
        <taxon>Vertebrata</taxon>
        <taxon>Euteleostomi</taxon>
        <taxon>Actinopterygii</taxon>
        <taxon>Neopterygii</taxon>
        <taxon>Teleostei</taxon>
        <taxon>Anguilliformes</taxon>
        <taxon>Synaphobranchidae</taxon>
        <taxon>Synaphobranchus</taxon>
    </lineage>
</organism>
<dbReference type="GO" id="GO:0005634">
    <property type="term" value="C:nucleus"/>
    <property type="evidence" value="ECO:0007669"/>
    <property type="project" value="UniProtKB-SubCell"/>
</dbReference>
<dbReference type="EMBL" id="JAINUF010000013">
    <property type="protein sequence ID" value="KAJ8343545.1"/>
    <property type="molecule type" value="Genomic_DNA"/>
</dbReference>
<dbReference type="GO" id="GO:0007368">
    <property type="term" value="P:determination of left/right symmetry"/>
    <property type="evidence" value="ECO:0007669"/>
    <property type="project" value="TreeGrafter"/>
</dbReference>
<accession>A0A9Q1ER98</accession>
<dbReference type="InterPro" id="IPR037894">
    <property type="entry name" value="CS_DYX1C1"/>
</dbReference>
<evidence type="ECO:0000256" key="5">
    <source>
        <dbReference type="ARBA" id="ARBA00022803"/>
    </source>
</evidence>
<dbReference type="SUPFAM" id="SSF48452">
    <property type="entry name" value="TPR-like"/>
    <property type="match status" value="1"/>
</dbReference>
<dbReference type="InterPro" id="IPR007052">
    <property type="entry name" value="CS_dom"/>
</dbReference>
<reference evidence="14" key="1">
    <citation type="journal article" date="2023" name="Science">
        <title>Genome structures resolve the early diversification of teleost fishes.</title>
        <authorList>
            <person name="Parey E."/>
            <person name="Louis A."/>
            <person name="Montfort J."/>
            <person name="Bouchez O."/>
            <person name="Roques C."/>
            <person name="Iampietro C."/>
            <person name="Lluch J."/>
            <person name="Castinel A."/>
            <person name="Donnadieu C."/>
            <person name="Desvignes T."/>
            <person name="Floi Bucao C."/>
            <person name="Jouanno E."/>
            <person name="Wen M."/>
            <person name="Mejri S."/>
            <person name="Dirks R."/>
            <person name="Jansen H."/>
            <person name="Henkel C."/>
            <person name="Chen W.J."/>
            <person name="Zahm M."/>
            <person name="Cabau C."/>
            <person name="Klopp C."/>
            <person name="Thompson A.W."/>
            <person name="Robinson-Rechavi M."/>
            <person name="Braasch I."/>
            <person name="Lecointre G."/>
            <person name="Bobe J."/>
            <person name="Postlethwait J.H."/>
            <person name="Berthelot C."/>
            <person name="Roest Crollius H."/>
            <person name="Guiguen Y."/>
        </authorList>
    </citation>
    <scope>NUCLEOTIDE SEQUENCE</scope>
    <source>
        <strain evidence="14">WJC10195</strain>
    </source>
</reference>
<comment type="subcellular location">
    <subcellularLocation>
        <location evidence="2">Cell projection</location>
        <location evidence="2">Neuron projection</location>
    </subcellularLocation>
    <subcellularLocation>
        <location evidence="9">Dynein axonemal particle</location>
    </subcellularLocation>
    <subcellularLocation>
        <location evidence="1">Nucleus</location>
    </subcellularLocation>
</comment>
<evidence type="ECO:0000256" key="9">
    <source>
        <dbReference type="ARBA" id="ARBA00024190"/>
    </source>
</evidence>
<dbReference type="Gene3D" id="1.25.40.10">
    <property type="entry name" value="Tetratricopeptide repeat domain"/>
    <property type="match status" value="1"/>
</dbReference>
<dbReference type="FunFam" id="1.25.40.10:FF:000176">
    <property type="entry name" value="dynein assembly factor 4, axonemal isoform X1"/>
    <property type="match status" value="1"/>
</dbReference>
<dbReference type="AlphaFoldDB" id="A0A9Q1ER98"/>
<keyword evidence="6" id="KW-0524">Neurogenesis</keyword>
<feature type="compositionally biased region" description="Polar residues" evidence="12">
    <location>
        <begin position="194"/>
        <end position="215"/>
    </location>
</feature>
<evidence type="ECO:0000256" key="4">
    <source>
        <dbReference type="ARBA" id="ARBA00022737"/>
    </source>
</evidence>
<feature type="domain" description="CS" evidence="13">
    <location>
        <begin position="3"/>
        <end position="87"/>
    </location>
</feature>
<evidence type="ECO:0000256" key="2">
    <source>
        <dbReference type="ARBA" id="ARBA00004487"/>
    </source>
</evidence>
<evidence type="ECO:0000256" key="6">
    <source>
        <dbReference type="ARBA" id="ARBA00022902"/>
    </source>
</evidence>
<dbReference type="GO" id="GO:0003351">
    <property type="term" value="P:epithelial cilium movement involved in extracellular fluid movement"/>
    <property type="evidence" value="ECO:0007669"/>
    <property type="project" value="TreeGrafter"/>
</dbReference>
<dbReference type="PROSITE" id="PS50005">
    <property type="entry name" value="TPR"/>
    <property type="match status" value="1"/>
</dbReference>
<keyword evidence="7" id="KW-0539">Nucleus</keyword>
<feature type="repeat" description="TPR" evidence="11">
    <location>
        <begin position="354"/>
        <end position="387"/>
    </location>
</feature>
<dbReference type="GO" id="GO:0036159">
    <property type="term" value="P:inner dynein arm assembly"/>
    <property type="evidence" value="ECO:0007669"/>
    <property type="project" value="TreeGrafter"/>
</dbReference>
<feature type="compositionally biased region" description="Basic and acidic residues" evidence="12">
    <location>
        <begin position="164"/>
        <end position="192"/>
    </location>
</feature>
<dbReference type="InterPro" id="IPR011990">
    <property type="entry name" value="TPR-like_helical_dom_sf"/>
</dbReference>
<dbReference type="Proteomes" id="UP001152622">
    <property type="component" value="Chromosome 13"/>
</dbReference>
<dbReference type="SUPFAM" id="SSF49764">
    <property type="entry name" value="HSP20-like chaperones"/>
    <property type="match status" value="1"/>
</dbReference>
<keyword evidence="15" id="KW-1185">Reference proteome</keyword>
<evidence type="ECO:0000256" key="11">
    <source>
        <dbReference type="PROSITE-ProRule" id="PRU00339"/>
    </source>
</evidence>
<evidence type="ECO:0000256" key="3">
    <source>
        <dbReference type="ARBA" id="ARBA00022490"/>
    </source>
</evidence>
<dbReference type="FunFam" id="2.60.40.790:FF:000015">
    <property type="entry name" value="dynein assembly factor 4, axonemal isoform X1"/>
    <property type="match status" value="1"/>
</dbReference>
<dbReference type="GO" id="GO:0005576">
    <property type="term" value="C:extracellular region"/>
    <property type="evidence" value="ECO:0007669"/>
    <property type="project" value="GOC"/>
</dbReference>
<evidence type="ECO:0000256" key="8">
    <source>
        <dbReference type="ARBA" id="ARBA00023273"/>
    </source>
</evidence>
<dbReference type="OrthoDB" id="348005at2759"/>